<evidence type="ECO:0000313" key="3">
    <source>
        <dbReference type="EMBL" id="CAH0992017.1"/>
    </source>
</evidence>
<dbReference type="CDD" id="cd03801">
    <property type="entry name" value="GT4_PimA-like"/>
    <property type="match status" value="1"/>
</dbReference>
<sequence>MRIVIDYQGAQSSGSRDRGIGRYTQSFVQALAKNHKDHELIIALNGRFSEHIDNIRQQFDGLIENDNIVTWTPPDNVDFLTEINASRRKSAELIYEAFLCSLEPNIILITSLFEGSGDDAVTSIKRFNPDALVATILYDLIPYIYPDIYLVNPAIAAWYHSKIKHIRQSDLLLTISESSRQEAINFLGFEPSSVSNISTAIEPNFSPALPSAVDSERLKQHFNISRPFIMYTGGIDHRKNIEGLIRGYSQLQECVRQKYQLVIVCSVHDFIEDKLLQLGRDNGLHLDDLIFTGFVHDDDLLRLYRSCEVFIFPSWHEGFGLPALEAMACGKAVIGSNVSSIPEVIGRADALFEANNDQAITSKLEEVLLNEQFKLELEQHALVQAQKFSWQQTAKEAVSVLEASVESKRLTTPQKQKLKPRLAFVSPLPPARSGISDYSADLLPTLLDFYTIDLIIDQENVDTNCLPQQCLIRSTDWLIKHADDYDRVIYHFGNSSFHKHMFHLIQRIPGVVVLHDFYLSGAVNYIDTRPNPGLRFTPELYRSAGYTAVYDRYKDPSDKYNHAVMDAYPCNLTVLNNALGVISHSEYSRNLATDWYGDSAVKGWHVLPLLRNPIDQCKNAARKALGIENDEFIVCTFGMLHRNKLNKELVSSWLDSSIAKSEKCRLIFVGDLPNNNYKDELHLLLEQSGQHNITITGWTEKEEYQHYLAATDLCIQLRRTSRGETSAAVLDCLSHGKATLVNRNGSMDEIDDEAIFKIPDDFTQAQLAAALDKLYHNPDLRERLGQAGRGLLLEKHSPVVCGNKYHHVIEGIYHKPPQHSAPVIKAIAKELANNTNKDVTTEVAIAINKSFPPRIKPRQCLIDISAIIDSQHTDVETENQFQQLLKQWVLTHSNHYRIEPVYEKNNCLYYARAFTLELINCPTDALKDSPVEYFQGDELVTLTSSRYSPRLSTAFYQATRSAGVIQTFFCYDLAPNTSDSSPIKNSVNNVAQWLPILALADNIQLLSHSDSDYIDEIAADTPLTDKISQLSLDAPPQRYSSKIIQRIHTKEI</sequence>
<dbReference type="Proteomes" id="UP000838100">
    <property type="component" value="Unassembled WGS sequence"/>
</dbReference>
<protein>
    <submittedName>
        <fullName evidence="3">D-inositol-3-phosphate glycosyltransferase</fullName>
        <ecNumber evidence="3">2.4.1.250</ecNumber>
    </submittedName>
</protein>
<keyword evidence="3" id="KW-0328">Glycosyltransferase</keyword>
<proteinExistence type="predicted"/>
<evidence type="ECO:0000259" key="2">
    <source>
        <dbReference type="Pfam" id="PF00534"/>
    </source>
</evidence>
<keyword evidence="1 3" id="KW-0808">Transferase</keyword>
<gene>
    <name evidence="3" type="primary">mshA_2</name>
    <name evidence="3" type="ORF">SIN8267_02132</name>
</gene>
<name>A0ABM9AFQ0_9GAMM</name>
<dbReference type="EMBL" id="CAKLPX010000002">
    <property type="protein sequence ID" value="CAH0992017.1"/>
    <property type="molecule type" value="Genomic_DNA"/>
</dbReference>
<comment type="caution">
    <text evidence="3">The sequence shown here is derived from an EMBL/GenBank/DDBJ whole genome shotgun (WGS) entry which is preliminary data.</text>
</comment>
<dbReference type="SUPFAM" id="SSF53756">
    <property type="entry name" value="UDP-Glycosyltransferase/glycogen phosphorylase"/>
    <property type="match status" value="2"/>
</dbReference>
<organism evidence="3 4">
    <name type="scientific">Sinobacterium norvegicum</name>
    <dbReference type="NCBI Taxonomy" id="1641715"/>
    <lineage>
        <taxon>Bacteria</taxon>
        <taxon>Pseudomonadati</taxon>
        <taxon>Pseudomonadota</taxon>
        <taxon>Gammaproteobacteria</taxon>
        <taxon>Cellvibrionales</taxon>
        <taxon>Spongiibacteraceae</taxon>
        <taxon>Sinobacterium</taxon>
    </lineage>
</organism>
<dbReference type="EC" id="2.4.1.250" evidence="3"/>
<dbReference type="Pfam" id="PF00534">
    <property type="entry name" value="Glycos_transf_1"/>
    <property type="match status" value="2"/>
</dbReference>
<dbReference type="PANTHER" id="PTHR46401:SF2">
    <property type="entry name" value="GLYCOSYLTRANSFERASE WBBK-RELATED"/>
    <property type="match status" value="1"/>
</dbReference>
<dbReference type="CDD" id="cd03809">
    <property type="entry name" value="GT4_MtfB-like"/>
    <property type="match status" value="1"/>
</dbReference>
<dbReference type="RefSeq" id="WP_237444715.1">
    <property type="nucleotide sequence ID" value="NZ_CAKLPX010000002.1"/>
</dbReference>
<keyword evidence="4" id="KW-1185">Reference proteome</keyword>
<accession>A0ABM9AFQ0</accession>
<dbReference type="Gene3D" id="3.40.50.2000">
    <property type="entry name" value="Glycogen Phosphorylase B"/>
    <property type="match status" value="3"/>
</dbReference>
<dbReference type="InterPro" id="IPR001296">
    <property type="entry name" value="Glyco_trans_1"/>
</dbReference>
<dbReference type="PANTHER" id="PTHR46401">
    <property type="entry name" value="GLYCOSYLTRANSFERASE WBBK-RELATED"/>
    <property type="match status" value="1"/>
</dbReference>
<reference evidence="3" key="1">
    <citation type="submission" date="2021-12" db="EMBL/GenBank/DDBJ databases">
        <authorList>
            <person name="Rodrigo-Torres L."/>
            <person name="Arahal R. D."/>
            <person name="Lucena T."/>
        </authorList>
    </citation>
    <scope>NUCLEOTIDE SEQUENCE</scope>
    <source>
        <strain evidence="3">CECT 8267</strain>
    </source>
</reference>
<dbReference type="GO" id="GO:0102710">
    <property type="term" value="F:D-inositol-3-phosphate glycosyltransferase activity"/>
    <property type="evidence" value="ECO:0007669"/>
    <property type="project" value="UniProtKB-EC"/>
</dbReference>
<feature type="domain" description="Glycosyl transferase family 1" evidence="2">
    <location>
        <begin position="620"/>
        <end position="789"/>
    </location>
</feature>
<evidence type="ECO:0000313" key="4">
    <source>
        <dbReference type="Proteomes" id="UP000838100"/>
    </source>
</evidence>
<evidence type="ECO:0000256" key="1">
    <source>
        <dbReference type="ARBA" id="ARBA00022679"/>
    </source>
</evidence>
<feature type="domain" description="Glycosyl transferase family 1" evidence="2">
    <location>
        <begin position="220"/>
        <end position="377"/>
    </location>
</feature>